<feature type="non-terminal residue" evidence="1">
    <location>
        <position position="1"/>
    </location>
</feature>
<organism evidence="1 2">
    <name type="scientific">Acaulospora colombiana</name>
    <dbReference type="NCBI Taxonomy" id="27376"/>
    <lineage>
        <taxon>Eukaryota</taxon>
        <taxon>Fungi</taxon>
        <taxon>Fungi incertae sedis</taxon>
        <taxon>Mucoromycota</taxon>
        <taxon>Glomeromycotina</taxon>
        <taxon>Glomeromycetes</taxon>
        <taxon>Diversisporales</taxon>
        <taxon>Acaulosporaceae</taxon>
        <taxon>Acaulospora</taxon>
    </lineage>
</organism>
<accession>A0ACA9NWK4</accession>
<reference evidence="1" key="1">
    <citation type="submission" date="2021-06" db="EMBL/GenBank/DDBJ databases">
        <authorList>
            <person name="Kallberg Y."/>
            <person name="Tangrot J."/>
            <person name="Rosling A."/>
        </authorList>
    </citation>
    <scope>NUCLEOTIDE SEQUENCE</scope>
    <source>
        <strain evidence="1">CL356</strain>
    </source>
</reference>
<sequence>DHEYYGPHQENMRGESRSKYWFWFNAAQSQSKVTHTQSKVIPPGSSLSARRSSIPTGITLIPNSRRLQITKESRNRSLPANLQVRSVATKKYMGKKKKAAPIPEEVLHLPAHDGSLDRRYPYASALDVRTISPQEAADNSENQDTRLCKHSVDTLIDVWCEAPVDKRWRDVADSARDEEQRKSLWGGIDYWFVMGLDYHYMNSPADVQRTVFRRQLQQAVALGKPITVHTREADEDIEAILKEEVPKDHKYIGRERERLNDATVFQFKGVITYSTNLNTAQVVREMTRGNEPFNASQLRIVLETDAPYMVPANLYDSLALPGGKSNRLALSHSGMIPWTAGFVAGVVNENEEMSVDANDILEISKANARLPQKAYSALTRYQPTFEPDRHRIAGRVLNHRNLDAKVLPNGSEMYETDHKKSPGSWFLLLTTSVKAELLAEQPRSMVVIIHSFSSN</sequence>
<evidence type="ECO:0000313" key="1">
    <source>
        <dbReference type="EMBL" id="CAG8676105.1"/>
    </source>
</evidence>
<evidence type="ECO:0000313" key="2">
    <source>
        <dbReference type="Proteomes" id="UP000789525"/>
    </source>
</evidence>
<keyword evidence="2" id="KW-1185">Reference proteome</keyword>
<name>A0ACA9NWK4_9GLOM</name>
<comment type="caution">
    <text evidence="1">The sequence shown here is derived from an EMBL/GenBank/DDBJ whole genome shotgun (WGS) entry which is preliminary data.</text>
</comment>
<protein>
    <submittedName>
        <fullName evidence="1">254_t:CDS:1</fullName>
    </submittedName>
</protein>
<dbReference type="Proteomes" id="UP000789525">
    <property type="component" value="Unassembled WGS sequence"/>
</dbReference>
<gene>
    <name evidence="1" type="ORF">ACOLOM_LOCUS9141</name>
</gene>
<dbReference type="EMBL" id="CAJVPT010025695">
    <property type="protein sequence ID" value="CAG8676105.1"/>
    <property type="molecule type" value="Genomic_DNA"/>
</dbReference>
<proteinExistence type="predicted"/>